<accession>A0A6N4WEH6</accession>
<dbReference type="AlphaFoldDB" id="A0A6N4WEH6"/>
<protein>
    <recommendedName>
        <fullName evidence="5">Bacterial bifunctional deaminase-reductase C-terminal domain-containing protein</fullName>
    </recommendedName>
</protein>
<dbReference type="InterPro" id="IPR024072">
    <property type="entry name" value="DHFR-like_dom_sf"/>
</dbReference>
<evidence type="ECO:0000313" key="7">
    <source>
        <dbReference type="Proteomes" id="UP000467249"/>
    </source>
</evidence>
<keyword evidence="7" id="KW-1185">Reference proteome</keyword>
<reference evidence="6 7" key="1">
    <citation type="journal article" date="2019" name="Emerg. Microbes Infect.">
        <title>Comprehensive subspecies identification of 175 nontuberculous mycobacteria species based on 7547 genomic profiles.</title>
        <authorList>
            <person name="Matsumoto Y."/>
            <person name="Kinjo T."/>
            <person name="Motooka D."/>
            <person name="Nabeya D."/>
            <person name="Jung N."/>
            <person name="Uechi K."/>
            <person name="Horii T."/>
            <person name="Iida T."/>
            <person name="Fujita J."/>
            <person name="Nakamura S."/>
        </authorList>
    </citation>
    <scope>NUCLEOTIDE SEQUENCE [LARGE SCALE GENOMIC DNA]</scope>
    <source>
        <strain evidence="6 7">JCM 30275</strain>
    </source>
</reference>
<feature type="region of interest" description="Disordered" evidence="4">
    <location>
        <begin position="1"/>
        <end position="21"/>
    </location>
</feature>
<sequence length="245" mass="25450">MIRPVQQLPSDSTPADLSAYYRDPPDGVRVNMVSTLDGAASFGGVVGPLSDPTDQNLLLTLRGYADVVLVGAGTARAERYGPVKLSTAQVAERRARWGAESAPAIAVVTHTGRLPASLFADAGAPPIVVTTDAVLGAAPQLAARADVVLAGDASVDLPAALTALRARGLRRILCEGGPTLLDELVAHDLVDEMCLTLSPTLAATPATSRPGAPALAAPVRMALGHAMTVDDYVYLRYTRERGPRP</sequence>
<dbReference type="RefSeq" id="WP_163805528.1">
    <property type="nucleotide sequence ID" value="NZ_AP022620.1"/>
</dbReference>
<dbReference type="InterPro" id="IPR050765">
    <property type="entry name" value="Riboflavin_Biosynth_HTPR"/>
</dbReference>
<feature type="domain" description="Bacterial bifunctional deaminase-reductase C-terminal" evidence="5">
    <location>
        <begin position="28"/>
        <end position="201"/>
    </location>
</feature>
<dbReference type="Pfam" id="PF01872">
    <property type="entry name" value="RibD_C"/>
    <property type="match status" value="1"/>
</dbReference>
<organism evidence="6 7">
    <name type="scientific">Mycolicibacterium anyangense</name>
    <dbReference type="NCBI Taxonomy" id="1431246"/>
    <lineage>
        <taxon>Bacteria</taxon>
        <taxon>Bacillati</taxon>
        <taxon>Actinomycetota</taxon>
        <taxon>Actinomycetes</taxon>
        <taxon>Mycobacteriales</taxon>
        <taxon>Mycobacteriaceae</taxon>
        <taxon>Mycolicibacterium</taxon>
    </lineage>
</organism>
<gene>
    <name evidence="6" type="ORF">MANY_36890</name>
</gene>
<evidence type="ECO:0000256" key="4">
    <source>
        <dbReference type="SAM" id="MobiDB-lite"/>
    </source>
</evidence>
<dbReference type="Gene3D" id="3.40.430.10">
    <property type="entry name" value="Dihydrofolate Reductase, subunit A"/>
    <property type="match status" value="1"/>
</dbReference>
<dbReference type="KEGG" id="many:MANY_36890"/>
<dbReference type="Proteomes" id="UP000467249">
    <property type="component" value="Chromosome"/>
</dbReference>
<evidence type="ECO:0000256" key="3">
    <source>
        <dbReference type="ARBA" id="ARBA00023002"/>
    </source>
</evidence>
<evidence type="ECO:0000256" key="1">
    <source>
        <dbReference type="ARBA" id="ARBA00005104"/>
    </source>
</evidence>
<dbReference type="EMBL" id="AP022620">
    <property type="protein sequence ID" value="BBZ78352.1"/>
    <property type="molecule type" value="Genomic_DNA"/>
</dbReference>
<evidence type="ECO:0000313" key="6">
    <source>
        <dbReference type="EMBL" id="BBZ78352.1"/>
    </source>
</evidence>
<dbReference type="PANTHER" id="PTHR38011:SF7">
    <property type="entry name" value="2,5-DIAMINO-6-RIBOSYLAMINO-4(3H)-PYRIMIDINONE 5'-PHOSPHATE REDUCTASE"/>
    <property type="match status" value="1"/>
</dbReference>
<evidence type="ECO:0000256" key="2">
    <source>
        <dbReference type="ARBA" id="ARBA00022857"/>
    </source>
</evidence>
<dbReference type="PANTHER" id="PTHR38011">
    <property type="entry name" value="DIHYDROFOLATE REDUCTASE FAMILY PROTEIN (AFU_ORTHOLOGUE AFUA_8G06820)"/>
    <property type="match status" value="1"/>
</dbReference>
<keyword evidence="3" id="KW-0560">Oxidoreductase</keyword>
<name>A0A6N4WEH6_9MYCO</name>
<dbReference type="NCBIfam" id="NF010663">
    <property type="entry name" value="PRK14059.1-1"/>
    <property type="match status" value="1"/>
</dbReference>
<comment type="pathway">
    <text evidence="1">Cofactor biosynthesis; riboflavin biosynthesis.</text>
</comment>
<dbReference type="GO" id="GO:0008703">
    <property type="term" value="F:5-amino-6-(5-phosphoribosylamino)uracil reductase activity"/>
    <property type="evidence" value="ECO:0007669"/>
    <property type="project" value="InterPro"/>
</dbReference>
<dbReference type="InterPro" id="IPR002734">
    <property type="entry name" value="RibDG_C"/>
</dbReference>
<dbReference type="SUPFAM" id="SSF53597">
    <property type="entry name" value="Dihydrofolate reductase-like"/>
    <property type="match status" value="1"/>
</dbReference>
<dbReference type="GO" id="GO:0009231">
    <property type="term" value="P:riboflavin biosynthetic process"/>
    <property type="evidence" value="ECO:0007669"/>
    <property type="project" value="InterPro"/>
</dbReference>
<proteinExistence type="predicted"/>
<evidence type="ECO:0000259" key="5">
    <source>
        <dbReference type="Pfam" id="PF01872"/>
    </source>
</evidence>
<keyword evidence="2" id="KW-0521">NADP</keyword>